<dbReference type="AlphaFoldDB" id="B9XHW7"/>
<dbReference type="PROSITE" id="PS00659">
    <property type="entry name" value="GLYCOSYL_HYDROL_F5"/>
    <property type="match status" value="1"/>
</dbReference>
<dbReference type="STRING" id="320771.Cflav_PD3430"/>
<evidence type="ECO:0000313" key="7">
    <source>
        <dbReference type="Proteomes" id="UP000003688"/>
    </source>
</evidence>
<evidence type="ECO:0000313" key="6">
    <source>
        <dbReference type="EMBL" id="EEF60460.1"/>
    </source>
</evidence>
<evidence type="ECO:0000256" key="4">
    <source>
        <dbReference type="SAM" id="SignalP"/>
    </source>
</evidence>
<evidence type="ECO:0000256" key="1">
    <source>
        <dbReference type="ARBA" id="ARBA00022801"/>
    </source>
</evidence>
<protein>
    <submittedName>
        <fullName evidence="6">Cellulase</fullName>
        <ecNumber evidence="6">3.2.1.4</ecNumber>
    </submittedName>
</protein>
<keyword evidence="4" id="KW-0732">Signal</keyword>
<evidence type="ECO:0000259" key="5">
    <source>
        <dbReference type="Pfam" id="PF00150"/>
    </source>
</evidence>
<evidence type="ECO:0000256" key="3">
    <source>
        <dbReference type="RuleBase" id="RU361153"/>
    </source>
</evidence>
<feature type="chain" id="PRO_5002894915" evidence="4">
    <location>
        <begin position="23"/>
        <end position="344"/>
    </location>
</feature>
<dbReference type="RefSeq" id="WP_007415411.1">
    <property type="nucleotide sequence ID" value="NZ_ABOX02000016.1"/>
</dbReference>
<dbReference type="GO" id="GO:0008810">
    <property type="term" value="F:cellulase activity"/>
    <property type="evidence" value="ECO:0007669"/>
    <property type="project" value="UniProtKB-EC"/>
</dbReference>
<dbReference type="SUPFAM" id="SSF51445">
    <property type="entry name" value="(Trans)glycosidases"/>
    <property type="match status" value="1"/>
</dbReference>
<dbReference type="PANTHER" id="PTHR34142:SF1">
    <property type="entry name" value="GLYCOSIDE HYDROLASE FAMILY 5 DOMAIN-CONTAINING PROTEIN"/>
    <property type="match status" value="1"/>
</dbReference>
<sequence length="344" mass="39105" precursor="true">MKAHQLIILLGFALVAAKPGVAAQTNVMKPLPYTGVNLAGGEFYDPVKTPEPMYGRNFSYPTRAEYEYFAGKGMNVFRVQFLWETLQAKAKEPFRQAELDRLKSTVKLATARGLTVILDPHNYARYYGKVVGSNEVPYDAFADFWGRLANEFRGDTNVWFGLVNEPHDMPTEQWLQAANEAIAAVRKTGAENLILVPGNGYSSAHGWVKGKWYGTSNGSVMQKIHDPNSNYVFEVHQYLDKDSSGTHREVVRPTIGSERLKEFVEWCRQNKQRAFLGEFAVAEGETGRLAIEDMLQAMERDRDVWLGFTWWAAGSRWGNYMFSLEPKDGKDRPQMEYLRGHLQK</sequence>
<organism evidence="6 7">
    <name type="scientific">Pedosphaera parvula (strain Ellin514)</name>
    <dbReference type="NCBI Taxonomy" id="320771"/>
    <lineage>
        <taxon>Bacteria</taxon>
        <taxon>Pseudomonadati</taxon>
        <taxon>Verrucomicrobiota</taxon>
        <taxon>Pedosphaerae</taxon>
        <taxon>Pedosphaerales</taxon>
        <taxon>Pedosphaeraceae</taxon>
        <taxon>Pedosphaera</taxon>
    </lineage>
</organism>
<dbReference type="InterPro" id="IPR018087">
    <property type="entry name" value="Glyco_hydro_5_CS"/>
</dbReference>
<dbReference type="Gene3D" id="3.20.20.80">
    <property type="entry name" value="Glycosidases"/>
    <property type="match status" value="1"/>
</dbReference>
<dbReference type="Proteomes" id="UP000003688">
    <property type="component" value="Unassembled WGS sequence"/>
</dbReference>
<dbReference type="EC" id="3.2.1.4" evidence="6"/>
<dbReference type="EMBL" id="ABOX02000016">
    <property type="protein sequence ID" value="EEF60460.1"/>
    <property type="molecule type" value="Genomic_DNA"/>
</dbReference>
<proteinExistence type="inferred from homology"/>
<keyword evidence="7" id="KW-1185">Reference proteome</keyword>
<comment type="caution">
    <text evidence="6">The sequence shown here is derived from an EMBL/GenBank/DDBJ whole genome shotgun (WGS) entry which is preliminary data.</text>
</comment>
<feature type="signal peptide" evidence="4">
    <location>
        <begin position="1"/>
        <end position="22"/>
    </location>
</feature>
<dbReference type="OrthoDB" id="196900at2"/>
<reference evidence="6 7" key="1">
    <citation type="journal article" date="2011" name="J. Bacteriol.">
        <title>Genome sequence of 'Pedosphaera parvula' Ellin514, an aerobic Verrucomicrobial isolate from pasture soil.</title>
        <authorList>
            <person name="Kant R."/>
            <person name="van Passel M.W."/>
            <person name="Sangwan P."/>
            <person name="Palva A."/>
            <person name="Lucas S."/>
            <person name="Copeland A."/>
            <person name="Lapidus A."/>
            <person name="Glavina Del Rio T."/>
            <person name="Dalin E."/>
            <person name="Tice H."/>
            <person name="Bruce D."/>
            <person name="Goodwin L."/>
            <person name="Pitluck S."/>
            <person name="Chertkov O."/>
            <person name="Larimer F.W."/>
            <person name="Land M.L."/>
            <person name="Hauser L."/>
            <person name="Brettin T.S."/>
            <person name="Detter J.C."/>
            <person name="Han S."/>
            <person name="de Vos W.M."/>
            <person name="Janssen P.H."/>
            <person name="Smidt H."/>
        </authorList>
    </citation>
    <scope>NUCLEOTIDE SEQUENCE [LARGE SCALE GENOMIC DNA]</scope>
    <source>
        <strain evidence="6 7">Ellin514</strain>
    </source>
</reference>
<gene>
    <name evidence="6" type="ORF">Cflav_PD3430</name>
</gene>
<name>B9XHW7_PEDPL</name>
<dbReference type="InterPro" id="IPR017853">
    <property type="entry name" value="GH"/>
</dbReference>
<comment type="similarity">
    <text evidence="3">Belongs to the glycosyl hydrolase 5 (cellulase A) family.</text>
</comment>
<dbReference type="Pfam" id="PF00150">
    <property type="entry name" value="Cellulase"/>
    <property type="match status" value="1"/>
</dbReference>
<dbReference type="GO" id="GO:0009251">
    <property type="term" value="P:glucan catabolic process"/>
    <property type="evidence" value="ECO:0007669"/>
    <property type="project" value="TreeGrafter"/>
</dbReference>
<dbReference type="InterPro" id="IPR001547">
    <property type="entry name" value="Glyco_hydro_5"/>
</dbReference>
<feature type="domain" description="Glycoside hydrolase family 5" evidence="5">
    <location>
        <begin position="56"/>
        <end position="313"/>
    </location>
</feature>
<keyword evidence="2 3" id="KW-0326">Glycosidase</keyword>
<evidence type="ECO:0000256" key="2">
    <source>
        <dbReference type="ARBA" id="ARBA00023295"/>
    </source>
</evidence>
<accession>B9XHW7</accession>
<keyword evidence="1 3" id="KW-0378">Hydrolase</keyword>
<dbReference type="PANTHER" id="PTHR34142">
    <property type="entry name" value="ENDO-BETA-1,4-GLUCANASE A"/>
    <property type="match status" value="1"/>
</dbReference>